<dbReference type="Gene3D" id="1.10.287.470">
    <property type="entry name" value="Helix hairpin bin"/>
    <property type="match status" value="1"/>
</dbReference>
<evidence type="ECO:0000256" key="4">
    <source>
        <dbReference type="SAM" id="Phobius"/>
    </source>
</evidence>
<evidence type="ECO:0000313" key="7">
    <source>
        <dbReference type="EMBL" id="MTH64016.1"/>
    </source>
</evidence>
<dbReference type="Gene3D" id="2.40.420.20">
    <property type="match status" value="1"/>
</dbReference>
<accession>A0A6L6IU67</accession>
<dbReference type="SUPFAM" id="SSF111369">
    <property type="entry name" value="HlyD-like secretion proteins"/>
    <property type="match status" value="1"/>
</dbReference>
<keyword evidence="4" id="KW-0472">Membrane</keyword>
<dbReference type="Gene3D" id="2.40.30.170">
    <property type="match status" value="1"/>
</dbReference>
<dbReference type="AlphaFoldDB" id="A0A6L6IU67"/>
<keyword evidence="8" id="KW-1185">Reference proteome</keyword>
<dbReference type="Pfam" id="PF25954">
    <property type="entry name" value="Beta-barrel_RND_2"/>
    <property type="match status" value="1"/>
</dbReference>
<dbReference type="Gene3D" id="2.40.50.100">
    <property type="match status" value="1"/>
</dbReference>
<feature type="domain" description="Multidrug resistance protein MdtA-like barrel-sandwich hybrid" evidence="5">
    <location>
        <begin position="101"/>
        <end position="237"/>
    </location>
</feature>
<evidence type="ECO:0000313" key="8">
    <source>
        <dbReference type="Proteomes" id="UP000478740"/>
    </source>
</evidence>
<reference evidence="7 8" key="1">
    <citation type="submission" date="2019-11" db="EMBL/GenBank/DDBJ databases">
        <authorList>
            <person name="Dong K."/>
        </authorList>
    </citation>
    <scope>NUCLEOTIDE SEQUENCE [LARGE SCALE GENOMIC DNA]</scope>
    <source>
        <strain evidence="7 8">DK608</strain>
    </source>
</reference>
<evidence type="ECO:0000259" key="5">
    <source>
        <dbReference type="Pfam" id="PF25917"/>
    </source>
</evidence>
<keyword evidence="4" id="KW-1133">Transmembrane helix</keyword>
<comment type="caution">
    <text evidence="7">The sequence shown here is derived from an EMBL/GenBank/DDBJ whole genome shotgun (WGS) entry which is preliminary data.</text>
</comment>
<dbReference type="NCBIfam" id="TIGR01730">
    <property type="entry name" value="RND_mfp"/>
    <property type="match status" value="1"/>
</dbReference>
<feature type="region of interest" description="Disordered" evidence="3">
    <location>
        <begin position="1"/>
        <end position="28"/>
    </location>
</feature>
<name>A0A6L6IU67_9RHOB</name>
<dbReference type="InterPro" id="IPR058792">
    <property type="entry name" value="Beta-barrel_RND_2"/>
</dbReference>
<evidence type="ECO:0000259" key="6">
    <source>
        <dbReference type="Pfam" id="PF25954"/>
    </source>
</evidence>
<evidence type="ECO:0000256" key="2">
    <source>
        <dbReference type="SAM" id="Coils"/>
    </source>
</evidence>
<evidence type="ECO:0000256" key="3">
    <source>
        <dbReference type="SAM" id="MobiDB-lite"/>
    </source>
</evidence>
<keyword evidence="4" id="KW-0812">Transmembrane</keyword>
<evidence type="ECO:0000256" key="1">
    <source>
        <dbReference type="ARBA" id="ARBA00009477"/>
    </source>
</evidence>
<keyword evidence="2" id="KW-0175">Coiled coil</keyword>
<protein>
    <submittedName>
        <fullName evidence="7">Efflux RND transporter periplasmic adaptor subunit</fullName>
    </submittedName>
</protein>
<dbReference type="PANTHER" id="PTHR30469">
    <property type="entry name" value="MULTIDRUG RESISTANCE PROTEIN MDTA"/>
    <property type="match status" value="1"/>
</dbReference>
<dbReference type="FunFam" id="2.40.30.170:FF:000010">
    <property type="entry name" value="Efflux RND transporter periplasmic adaptor subunit"/>
    <property type="match status" value="1"/>
</dbReference>
<feature type="domain" description="CusB-like beta-barrel" evidence="6">
    <location>
        <begin position="250"/>
        <end position="319"/>
    </location>
</feature>
<dbReference type="InterPro" id="IPR058625">
    <property type="entry name" value="MdtA-like_BSH"/>
</dbReference>
<feature type="coiled-coil region" evidence="2">
    <location>
        <begin position="127"/>
        <end position="213"/>
    </location>
</feature>
<dbReference type="Pfam" id="PF25917">
    <property type="entry name" value="BSH_RND"/>
    <property type="match status" value="1"/>
</dbReference>
<sequence>MADTDFSDMLGRGGTAGTLDMTSDSATPAPKRRRRLLIALALLAALAVAAMLLRGREQAAPDTTAPPEVVMQLLPSEVHEVAQGGLSDSVQLTGSLVPGRELTISAEVAGRIEAVHVREGDAVVAGQELATIDVETLRNQLEQQQATAAATRAQLELARVQLKRTNDLVARGVTSASTMETDTANVAQLEANYAALMKQVASAEDDLSKARITAPFDGTISARAVNPGAYVTPGTEMLELVDISKMFLEGGVPVNNAPRLATGQRVSIRVDGIDRRSFQGNIDRIAPVAVSGTRVLPVYASIDNPDRVLRGGMFASGELILEQSDGIGIPASAIRQDGEARYVLKIDGDRVVRQDVQIARNWNRDRTAQISSGLQPGDLIVSQPLERLRDGMRINRVGG</sequence>
<dbReference type="GO" id="GO:0015562">
    <property type="term" value="F:efflux transmembrane transporter activity"/>
    <property type="evidence" value="ECO:0007669"/>
    <property type="project" value="TreeGrafter"/>
</dbReference>
<organism evidence="7 8">
    <name type="scientific">Paracoccus shanxieyensis</name>
    <dbReference type="NCBI Taxonomy" id="2675752"/>
    <lineage>
        <taxon>Bacteria</taxon>
        <taxon>Pseudomonadati</taxon>
        <taxon>Pseudomonadota</taxon>
        <taxon>Alphaproteobacteria</taxon>
        <taxon>Rhodobacterales</taxon>
        <taxon>Paracoccaceae</taxon>
        <taxon>Paracoccus</taxon>
    </lineage>
</organism>
<dbReference type="InterPro" id="IPR006143">
    <property type="entry name" value="RND_pump_MFP"/>
</dbReference>
<dbReference type="GO" id="GO:1990281">
    <property type="term" value="C:efflux pump complex"/>
    <property type="evidence" value="ECO:0007669"/>
    <property type="project" value="TreeGrafter"/>
</dbReference>
<dbReference type="PANTHER" id="PTHR30469:SF15">
    <property type="entry name" value="HLYD FAMILY OF SECRETION PROTEINS"/>
    <property type="match status" value="1"/>
</dbReference>
<dbReference type="Proteomes" id="UP000478740">
    <property type="component" value="Unassembled WGS sequence"/>
</dbReference>
<comment type="similarity">
    <text evidence="1">Belongs to the membrane fusion protein (MFP) (TC 8.A.1) family.</text>
</comment>
<proteinExistence type="inferred from homology"/>
<feature type="transmembrane region" description="Helical" evidence="4">
    <location>
        <begin position="36"/>
        <end position="53"/>
    </location>
</feature>
<dbReference type="EMBL" id="WMII01000005">
    <property type="protein sequence ID" value="MTH64016.1"/>
    <property type="molecule type" value="Genomic_DNA"/>
</dbReference>
<gene>
    <name evidence="7" type="ORF">GL284_07030</name>
</gene>